<protein>
    <submittedName>
        <fullName evidence="1">Uncharacterized protein</fullName>
    </submittedName>
</protein>
<gene>
    <name evidence="1" type="ORF">P4706_23600</name>
</gene>
<dbReference type="EMBL" id="JARNBH010000027">
    <property type="protein sequence ID" value="MEC0276020.1"/>
    <property type="molecule type" value="Genomic_DNA"/>
</dbReference>
<dbReference type="Proteomes" id="UP001307168">
    <property type="component" value="Unassembled WGS sequence"/>
</dbReference>
<comment type="caution">
    <text evidence="1">The sequence shown here is derived from an EMBL/GenBank/DDBJ whole genome shotgun (WGS) entry which is preliminary data.</text>
</comment>
<evidence type="ECO:0000313" key="1">
    <source>
        <dbReference type="EMBL" id="MEC0276020.1"/>
    </source>
</evidence>
<sequence length="88" mass="10492">MVSFRISFLSARYEDVTLVDKSWYEERNNEYLQLFQAIRDKDVEKAIKVNTIHIDVKFFTFLFEPYKALVEVPFPTIALYAFYSFTSS</sequence>
<proteinExistence type="predicted"/>
<accession>A0AAW9NH74</accession>
<keyword evidence="2" id="KW-1185">Reference proteome</keyword>
<name>A0AAW9NH74_9BACI</name>
<evidence type="ECO:0000313" key="2">
    <source>
        <dbReference type="Proteomes" id="UP001307168"/>
    </source>
</evidence>
<reference evidence="1 2" key="1">
    <citation type="submission" date="2023-03" db="EMBL/GenBank/DDBJ databases">
        <title>Bacillus Genome Sequencing.</title>
        <authorList>
            <person name="Dunlap C."/>
        </authorList>
    </citation>
    <scope>NUCLEOTIDE SEQUENCE [LARGE SCALE GENOMIC DNA]</scope>
    <source>
        <strain evidence="1 2">B-41290</strain>
    </source>
</reference>
<organism evidence="1 2">
    <name type="scientific">Peribacillus castrilensis</name>
    <dbReference type="NCBI Taxonomy" id="2897690"/>
    <lineage>
        <taxon>Bacteria</taxon>
        <taxon>Bacillati</taxon>
        <taxon>Bacillota</taxon>
        <taxon>Bacilli</taxon>
        <taxon>Bacillales</taxon>
        <taxon>Bacillaceae</taxon>
        <taxon>Peribacillus</taxon>
    </lineage>
</organism>
<dbReference type="AlphaFoldDB" id="A0AAW9NH74"/>
<dbReference type="RefSeq" id="WP_367407904.1">
    <property type="nucleotide sequence ID" value="NZ_JARNBH010000027.1"/>
</dbReference>